<dbReference type="RefSeq" id="WP_380748640.1">
    <property type="nucleotide sequence ID" value="NZ_JBHSRF010000007.1"/>
</dbReference>
<accession>A0ABW1NE21</accession>
<name>A0ABW1NE21_9ACTN</name>
<organism evidence="2 3">
    <name type="scientific">Sphaerisporangium aureirubrum</name>
    <dbReference type="NCBI Taxonomy" id="1544736"/>
    <lineage>
        <taxon>Bacteria</taxon>
        <taxon>Bacillati</taxon>
        <taxon>Actinomycetota</taxon>
        <taxon>Actinomycetes</taxon>
        <taxon>Streptosporangiales</taxon>
        <taxon>Streptosporangiaceae</taxon>
        <taxon>Sphaerisporangium</taxon>
    </lineage>
</organism>
<protein>
    <submittedName>
        <fullName evidence="2">Uncharacterized protein</fullName>
    </submittedName>
</protein>
<proteinExistence type="predicted"/>
<reference evidence="3" key="1">
    <citation type="journal article" date="2019" name="Int. J. Syst. Evol. Microbiol.">
        <title>The Global Catalogue of Microorganisms (GCM) 10K type strain sequencing project: providing services to taxonomists for standard genome sequencing and annotation.</title>
        <authorList>
            <consortium name="The Broad Institute Genomics Platform"/>
            <consortium name="The Broad Institute Genome Sequencing Center for Infectious Disease"/>
            <person name="Wu L."/>
            <person name="Ma J."/>
        </authorList>
    </citation>
    <scope>NUCLEOTIDE SEQUENCE [LARGE SCALE GENOMIC DNA]</scope>
    <source>
        <strain evidence="3">JCM 30346</strain>
    </source>
</reference>
<keyword evidence="3" id="KW-1185">Reference proteome</keyword>
<sequence length="90" mass="9731">MTTVTIAELNAKYSRRWLVSDAVGGGWYAVRRQGLSSLLLRHGLSNVRCAATLEELAGHLAAEARLEATIAQSCTPSPGTRPTQPERSPR</sequence>
<dbReference type="EMBL" id="JBHSRF010000007">
    <property type="protein sequence ID" value="MFC6081138.1"/>
    <property type="molecule type" value="Genomic_DNA"/>
</dbReference>
<comment type="caution">
    <text evidence="2">The sequence shown here is derived from an EMBL/GenBank/DDBJ whole genome shotgun (WGS) entry which is preliminary data.</text>
</comment>
<dbReference type="Proteomes" id="UP001596137">
    <property type="component" value="Unassembled WGS sequence"/>
</dbReference>
<evidence type="ECO:0000256" key="1">
    <source>
        <dbReference type="SAM" id="MobiDB-lite"/>
    </source>
</evidence>
<evidence type="ECO:0000313" key="3">
    <source>
        <dbReference type="Proteomes" id="UP001596137"/>
    </source>
</evidence>
<evidence type="ECO:0000313" key="2">
    <source>
        <dbReference type="EMBL" id="MFC6081138.1"/>
    </source>
</evidence>
<feature type="region of interest" description="Disordered" evidence="1">
    <location>
        <begin position="71"/>
        <end position="90"/>
    </location>
</feature>
<gene>
    <name evidence="2" type="ORF">ACFP1K_08210</name>
</gene>